<dbReference type="Pfam" id="PF00107">
    <property type="entry name" value="ADH_zinc_N"/>
    <property type="match status" value="1"/>
</dbReference>
<dbReference type="SMART" id="SM00829">
    <property type="entry name" value="PKS_ER"/>
    <property type="match status" value="1"/>
</dbReference>
<evidence type="ECO:0000313" key="4">
    <source>
        <dbReference type="EMBL" id="PVH20370.1"/>
    </source>
</evidence>
<dbReference type="SUPFAM" id="SSF51735">
    <property type="entry name" value="NAD(P)-binding Rossmann-fold domains"/>
    <property type="match status" value="1"/>
</dbReference>
<evidence type="ECO:0000256" key="2">
    <source>
        <dbReference type="ARBA" id="ARBA00023002"/>
    </source>
</evidence>
<dbReference type="STRING" id="45357.A0A2V1AQM2"/>
<dbReference type="GO" id="GO:0005829">
    <property type="term" value="C:cytosol"/>
    <property type="evidence" value="ECO:0007669"/>
    <property type="project" value="TreeGrafter"/>
</dbReference>
<accession>A0A2V1AQM2</accession>
<gene>
    <name evidence="4" type="ORF">CXQ85_002157</name>
</gene>
<dbReference type="PANTHER" id="PTHR48106:SF13">
    <property type="entry name" value="QUINONE OXIDOREDUCTASE-RELATED"/>
    <property type="match status" value="1"/>
</dbReference>
<organism evidence="4 5">
    <name type="scientific">Candidozyma haemuli</name>
    <dbReference type="NCBI Taxonomy" id="45357"/>
    <lineage>
        <taxon>Eukaryota</taxon>
        <taxon>Fungi</taxon>
        <taxon>Dikarya</taxon>
        <taxon>Ascomycota</taxon>
        <taxon>Saccharomycotina</taxon>
        <taxon>Pichiomycetes</taxon>
        <taxon>Metschnikowiaceae</taxon>
        <taxon>Candidozyma</taxon>
    </lineage>
</organism>
<reference evidence="4 5" key="1">
    <citation type="submission" date="2017-12" db="EMBL/GenBank/DDBJ databases">
        <title>Genome Sequence of a Multidrug-Resistant Candida haemulonii Isolate from a Patient with Chronic Leg Ulcers in Israel.</title>
        <authorList>
            <person name="Chow N.A."/>
            <person name="Gade L."/>
            <person name="Batra D."/>
            <person name="Rowe L.A."/>
            <person name="Ben-Ami R."/>
            <person name="Loparev V.N."/>
            <person name="Litvintseva A.P."/>
        </authorList>
    </citation>
    <scope>NUCLEOTIDE SEQUENCE [LARGE SCALE GENOMIC DNA]</scope>
    <source>
        <strain evidence="4 5">B11899</strain>
    </source>
</reference>
<keyword evidence="1" id="KW-0521">NADP</keyword>
<proteinExistence type="predicted"/>
<keyword evidence="2" id="KW-0560">Oxidoreductase</keyword>
<keyword evidence="5" id="KW-1185">Reference proteome</keyword>
<dbReference type="Proteomes" id="UP000244309">
    <property type="component" value="Unassembled WGS sequence"/>
</dbReference>
<evidence type="ECO:0000313" key="5">
    <source>
        <dbReference type="Proteomes" id="UP000244309"/>
    </source>
</evidence>
<evidence type="ECO:0000256" key="1">
    <source>
        <dbReference type="ARBA" id="ARBA00022857"/>
    </source>
</evidence>
<dbReference type="InterPro" id="IPR047618">
    <property type="entry name" value="QOR-like"/>
</dbReference>
<dbReference type="OrthoDB" id="48317at2759"/>
<sequence>MSIPKTHYVSIAEETSDSPDVIQYKEVEAPQISGPHDIIIKNQYAGVNFIEVYFRKGIYPAELPIIFGREASGTVAAVGSSVKDFKEGDKVFYLAPKTFAQYTKVVHDESYHFIHKLPSDTSVDKLKLFGSILVQGLTAITFANEAHPIKKGDFIAVWAAAGGTGQAFVQYATSLGGRVIGIASTDEKLDLVKKLGAEFTVNSSKGDVAKEIKEITNGKGADAVFDGVGKDVLDTNLDLLARKGTFVSFGHSSGFIPPLDIAKLSPKNLRFLSPVIFNYVQTKEEWNHYIEILIDQVNSDRLKFTLETYPLKDYAKATTALEARKTTGKLVLEIPQ</sequence>
<dbReference type="SUPFAM" id="SSF50129">
    <property type="entry name" value="GroES-like"/>
    <property type="match status" value="1"/>
</dbReference>
<dbReference type="VEuPathDB" id="FungiDB:CXQ85_002157"/>
<dbReference type="InterPro" id="IPR013154">
    <property type="entry name" value="ADH-like_N"/>
</dbReference>
<evidence type="ECO:0000259" key="3">
    <source>
        <dbReference type="SMART" id="SM00829"/>
    </source>
</evidence>
<dbReference type="GeneID" id="37007488"/>
<dbReference type="GO" id="GO:0003960">
    <property type="term" value="F:quinone reductase (NADPH) activity"/>
    <property type="evidence" value="ECO:0007669"/>
    <property type="project" value="InterPro"/>
</dbReference>
<dbReference type="GO" id="GO:0035925">
    <property type="term" value="F:mRNA 3'-UTR AU-rich region binding"/>
    <property type="evidence" value="ECO:0007669"/>
    <property type="project" value="TreeGrafter"/>
</dbReference>
<dbReference type="Gene3D" id="3.40.50.720">
    <property type="entry name" value="NAD(P)-binding Rossmann-like Domain"/>
    <property type="match status" value="1"/>
</dbReference>
<dbReference type="InterPro" id="IPR020843">
    <property type="entry name" value="ER"/>
</dbReference>
<dbReference type="InterPro" id="IPR036291">
    <property type="entry name" value="NAD(P)-bd_dom_sf"/>
</dbReference>
<comment type="caution">
    <text evidence="4">The sequence shown here is derived from an EMBL/GenBank/DDBJ whole genome shotgun (WGS) entry which is preliminary data.</text>
</comment>
<feature type="domain" description="Enoyl reductase (ER)" evidence="3">
    <location>
        <begin position="17"/>
        <end position="332"/>
    </location>
</feature>
<dbReference type="Gene3D" id="3.90.180.10">
    <property type="entry name" value="Medium-chain alcohol dehydrogenases, catalytic domain"/>
    <property type="match status" value="1"/>
</dbReference>
<dbReference type="AlphaFoldDB" id="A0A2V1AQM2"/>
<name>A0A2V1AQM2_9ASCO</name>
<dbReference type="Pfam" id="PF08240">
    <property type="entry name" value="ADH_N"/>
    <property type="match status" value="1"/>
</dbReference>
<dbReference type="EMBL" id="PKFO01000003">
    <property type="protein sequence ID" value="PVH20370.1"/>
    <property type="molecule type" value="Genomic_DNA"/>
</dbReference>
<dbReference type="InterPro" id="IPR013149">
    <property type="entry name" value="ADH-like_C"/>
</dbReference>
<dbReference type="GO" id="GO:0070402">
    <property type="term" value="F:NADPH binding"/>
    <property type="evidence" value="ECO:0007669"/>
    <property type="project" value="TreeGrafter"/>
</dbReference>
<dbReference type="PANTHER" id="PTHR48106">
    <property type="entry name" value="QUINONE OXIDOREDUCTASE PIG3-RELATED"/>
    <property type="match status" value="1"/>
</dbReference>
<dbReference type="RefSeq" id="XP_025341310.1">
    <property type="nucleotide sequence ID" value="XM_025485845.1"/>
</dbReference>
<dbReference type="InterPro" id="IPR011032">
    <property type="entry name" value="GroES-like_sf"/>
</dbReference>
<dbReference type="CDD" id="cd05286">
    <property type="entry name" value="QOR2"/>
    <property type="match status" value="1"/>
</dbReference>
<protein>
    <recommendedName>
        <fullName evidence="3">Enoyl reductase (ER) domain-containing protein</fullName>
    </recommendedName>
</protein>